<keyword evidence="10" id="KW-0732">Signal</keyword>
<name>A0A8H9KQI3_9MICO</name>
<dbReference type="InterPro" id="IPR001316">
    <property type="entry name" value="Pept_S1A_streptogrisin"/>
</dbReference>
<protein>
    <submittedName>
        <fullName evidence="11">Serine protease</fullName>
    </submittedName>
</protein>
<evidence type="ECO:0000256" key="10">
    <source>
        <dbReference type="SAM" id="SignalP"/>
    </source>
</evidence>
<dbReference type="Proteomes" id="UP000628079">
    <property type="component" value="Unassembled WGS sequence"/>
</dbReference>
<evidence type="ECO:0000256" key="3">
    <source>
        <dbReference type="ARBA" id="ARBA00022801"/>
    </source>
</evidence>
<reference evidence="11" key="2">
    <citation type="submission" date="2020-09" db="EMBL/GenBank/DDBJ databases">
        <authorList>
            <person name="Sun Q."/>
            <person name="Zhou Y."/>
        </authorList>
    </citation>
    <scope>NUCLEOTIDE SEQUENCE</scope>
    <source>
        <strain evidence="11">CGMCC 1.10749</strain>
    </source>
</reference>
<evidence type="ECO:0000256" key="5">
    <source>
        <dbReference type="ARBA" id="ARBA00023157"/>
    </source>
</evidence>
<evidence type="ECO:0000313" key="11">
    <source>
        <dbReference type="EMBL" id="GGB78054.1"/>
    </source>
</evidence>
<feature type="active site" description="Charge relay system" evidence="6">
    <location>
        <position position="260"/>
    </location>
</feature>
<evidence type="ECO:0000313" key="12">
    <source>
        <dbReference type="Proteomes" id="UP000628079"/>
    </source>
</evidence>
<feature type="disulfide bond" evidence="7">
    <location>
        <begin position="341"/>
        <end position="373"/>
    </location>
</feature>
<dbReference type="Gene3D" id="2.40.10.10">
    <property type="entry name" value="Trypsin-like serine proteases"/>
    <property type="match status" value="2"/>
</dbReference>
<evidence type="ECO:0000256" key="9">
    <source>
        <dbReference type="SAM" id="MobiDB-lite"/>
    </source>
</evidence>
<dbReference type="InterPro" id="IPR009003">
    <property type="entry name" value="Peptidase_S1_PA"/>
</dbReference>
<keyword evidence="5 7" id="KW-1015">Disulfide bond</keyword>
<keyword evidence="4" id="KW-0720">Serine protease</keyword>
<dbReference type="InterPro" id="IPR006311">
    <property type="entry name" value="TAT_signal"/>
</dbReference>
<proteinExistence type="inferred from homology"/>
<evidence type="ECO:0000256" key="8">
    <source>
        <dbReference type="SAM" id="Coils"/>
    </source>
</evidence>
<feature type="coiled-coil region" evidence="8">
    <location>
        <begin position="61"/>
        <end position="88"/>
    </location>
</feature>
<feature type="region of interest" description="Disordered" evidence="9">
    <location>
        <begin position="30"/>
        <end position="49"/>
    </location>
</feature>
<evidence type="ECO:0000256" key="6">
    <source>
        <dbReference type="PIRSR" id="PIRSR001134-1"/>
    </source>
</evidence>
<evidence type="ECO:0000256" key="7">
    <source>
        <dbReference type="PIRSR" id="PIRSR001134-2"/>
    </source>
</evidence>
<keyword evidence="2 11" id="KW-0645">Protease</keyword>
<dbReference type="InterPro" id="IPR043504">
    <property type="entry name" value="Peptidase_S1_PA_chymotrypsin"/>
</dbReference>
<comment type="similarity">
    <text evidence="1">Belongs to the peptidase S1 family.</text>
</comment>
<dbReference type="CDD" id="cd21112">
    <property type="entry name" value="alphaLP-like"/>
    <property type="match status" value="1"/>
</dbReference>
<evidence type="ECO:0000256" key="4">
    <source>
        <dbReference type="ARBA" id="ARBA00022825"/>
    </source>
</evidence>
<dbReference type="PRINTS" id="PR00861">
    <property type="entry name" value="ALYTICPTASE"/>
</dbReference>
<dbReference type="GO" id="GO:0006508">
    <property type="term" value="P:proteolysis"/>
    <property type="evidence" value="ECO:0007669"/>
    <property type="project" value="UniProtKB-KW"/>
</dbReference>
<reference evidence="11" key="1">
    <citation type="journal article" date="2014" name="Int. J. Syst. Evol. Microbiol.">
        <title>Complete genome sequence of Corynebacterium casei LMG S-19264T (=DSM 44701T), isolated from a smear-ripened cheese.</title>
        <authorList>
            <consortium name="US DOE Joint Genome Institute (JGI-PGF)"/>
            <person name="Walter F."/>
            <person name="Albersmeier A."/>
            <person name="Kalinowski J."/>
            <person name="Ruckert C."/>
        </authorList>
    </citation>
    <scope>NUCLEOTIDE SEQUENCE</scope>
    <source>
        <strain evidence="11">CGMCC 1.10749</strain>
    </source>
</reference>
<sequence length="402" mass="40509">MSRRRLTVLAGGLSAAAAATALCVAPASAATSAAGGPEPSTGPLATDSGASVAEMSARWLAKEHDLSIETARERIASQEDKSRKAEALERSLGARAVGSFIDQTGGVLVVNVTDADAAARVQKAGATARVVTEDKAELGASQARAVKALGATVIDSSVDPVTNKVVVTVPTADVAAARARTSDPSVTIQGTDATVSTQANVYGGQQIEFSGYVCSLGFNATKSGTPVFITAGHCAEGNQTFTRNGTTLGTTRGWSFPGNDYAYSSLTSSWTGIGAVDLWNGTSARSVTGSSNAAVGTAICKSGRTTGWTCGSVQTKNVTVNYNNGDGTYSTVSGLTKSNTCTEGGDSGGSWMAGNLAQGVTSGGAGYGSNGVCGQKVGQPNIAYFQPIGEILSVYGLTLKTA</sequence>
<evidence type="ECO:0000256" key="2">
    <source>
        <dbReference type="ARBA" id="ARBA00022670"/>
    </source>
</evidence>
<feature type="signal peptide" evidence="10">
    <location>
        <begin position="1"/>
        <end position="29"/>
    </location>
</feature>
<comment type="caution">
    <text evidence="11">The sequence shown here is derived from an EMBL/GenBank/DDBJ whole genome shotgun (WGS) entry which is preliminary data.</text>
</comment>
<evidence type="ECO:0000256" key="1">
    <source>
        <dbReference type="ARBA" id="ARBA00007664"/>
    </source>
</evidence>
<dbReference type="GO" id="GO:0004252">
    <property type="term" value="F:serine-type endopeptidase activity"/>
    <property type="evidence" value="ECO:0007669"/>
    <property type="project" value="InterPro"/>
</dbReference>
<dbReference type="PROSITE" id="PS51318">
    <property type="entry name" value="TAT"/>
    <property type="match status" value="1"/>
</dbReference>
<feature type="active site" description="Charge relay system" evidence="6">
    <location>
        <position position="347"/>
    </location>
</feature>
<feature type="active site" description="Charge relay system" evidence="6">
    <location>
        <position position="233"/>
    </location>
</feature>
<feature type="disulfide bond" evidence="7">
    <location>
        <begin position="300"/>
        <end position="310"/>
    </location>
</feature>
<feature type="chain" id="PRO_5034707998" evidence="10">
    <location>
        <begin position="30"/>
        <end position="402"/>
    </location>
</feature>
<feature type="disulfide bond" evidence="7">
    <location>
        <begin position="214"/>
        <end position="234"/>
    </location>
</feature>
<dbReference type="EMBL" id="BMEA01000001">
    <property type="protein sequence ID" value="GGB78054.1"/>
    <property type="molecule type" value="Genomic_DNA"/>
</dbReference>
<dbReference type="Gene3D" id="3.30.300.50">
    <property type="match status" value="1"/>
</dbReference>
<dbReference type="PIRSF" id="PIRSF001134">
    <property type="entry name" value="Streptogrisin"/>
    <property type="match status" value="1"/>
</dbReference>
<dbReference type="InterPro" id="IPR035070">
    <property type="entry name" value="Streptogrisin_prodomain"/>
</dbReference>
<gene>
    <name evidence="11" type="ORF">GCM10011314_17140</name>
</gene>
<accession>A0A8H9KQI3</accession>
<dbReference type="SUPFAM" id="SSF50494">
    <property type="entry name" value="Trypsin-like serine proteases"/>
    <property type="match status" value="1"/>
</dbReference>
<keyword evidence="3" id="KW-0378">Hydrolase</keyword>
<organism evidence="11 12">
    <name type="scientific">Knoellia flava</name>
    <dbReference type="NCBI Taxonomy" id="913969"/>
    <lineage>
        <taxon>Bacteria</taxon>
        <taxon>Bacillati</taxon>
        <taxon>Actinomycetota</taxon>
        <taxon>Actinomycetes</taxon>
        <taxon>Micrococcales</taxon>
        <taxon>Intrasporangiaceae</taxon>
        <taxon>Knoellia</taxon>
    </lineage>
</organism>
<dbReference type="RefSeq" id="WP_035946241.1">
    <property type="nucleotide sequence ID" value="NZ_BMEA01000001.1"/>
</dbReference>
<dbReference type="AlphaFoldDB" id="A0A8H9KQI3"/>
<keyword evidence="8" id="KW-0175">Coiled coil</keyword>